<protein>
    <submittedName>
        <fullName evidence="2">Uncharacterized protein</fullName>
    </submittedName>
</protein>
<sequence precursor="true">MLPSSPKGVFAVSAAALSALLITASTTDATQTFYLDFDTVIDGVDDGSFVPGVTPGIPPADEIYAYSPEQRSLIVEYLNSTIGLYDIVYVDGLPAIPGAGSVIQMNKGFGAGAEGIDFRNLDDDDGAGVNMVSIYKFLSIPPESLSIDDVAISTANTIGHESLHLMGARHHDAYGPIGTGIGTFPTDFTPVYPGPVGAPMTDIHFMSAHAGGSGFGAGLFTPKFVGERTAIKLEVAKPFSDAFVDAELGGNNAVPDAQFVDVDSGGFLMPYPPHPFPEPDRSTPGTTPAPEVPVELTGVAKVVTGSFDPGFLPDTYASDYYEFFGFAGEAWTFEVMSKILEGGDRYLDNADPAIIILDSATTLPVPYYTDPFGAGNDDDDDGELGASVIDLILPFTGFYTIEVLVAGPFYSGPPKSGMDGGSYELFMYTAETTTAVLGDFNIDGVLTIDDLDLLIAAFGSFDPFYELAGDPEVNDVDLLFWLEMLFGTVPGDANLDRKVDLLDLSALASFFGLAEAGWSGGDFNADGVTDLLDLSQLASAFGFDGSEPLIAPTPGIPEPSSLMPLGLLMLTRRRAQ</sequence>
<dbReference type="GO" id="GO:0000272">
    <property type="term" value="P:polysaccharide catabolic process"/>
    <property type="evidence" value="ECO:0007669"/>
    <property type="project" value="InterPro"/>
</dbReference>
<keyword evidence="1" id="KW-0732">Signal</keyword>
<dbReference type="SUPFAM" id="SSF63446">
    <property type="entry name" value="Type I dockerin domain"/>
    <property type="match status" value="1"/>
</dbReference>
<dbReference type="Proteomes" id="UP000320386">
    <property type="component" value="Chromosome"/>
</dbReference>
<dbReference type="InterPro" id="IPR036439">
    <property type="entry name" value="Dockerin_dom_sf"/>
</dbReference>
<dbReference type="OrthoDB" id="7783360at2"/>
<feature type="chain" id="PRO_5021764605" evidence="1">
    <location>
        <begin position="30"/>
        <end position="576"/>
    </location>
</feature>
<evidence type="ECO:0000256" key="1">
    <source>
        <dbReference type="SAM" id="SignalP"/>
    </source>
</evidence>
<feature type="signal peptide" evidence="1">
    <location>
        <begin position="1"/>
        <end position="29"/>
    </location>
</feature>
<organism evidence="2 3">
    <name type="scientific">Mucisphaera calidilacus</name>
    <dbReference type="NCBI Taxonomy" id="2527982"/>
    <lineage>
        <taxon>Bacteria</taxon>
        <taxon>Pseudomonadati</taxon>
        <taxon>Planctomycetota</taxon>
        <taxon>Phycisphaerae</taxon>
        <taxon>Phycisphaerales</taxon>
        <taxon>Phycisphaeraceae</taxon>
        <taxon>Mucisphaera</taxon>
    </lineage>
</organism>
<dbReference type="EMBL" id="CP036280">
    <property type="protein sequence ID" value="QDU72829.1"/>
    <property type="molecule type" value="Genomic_DNA"/>
</dbReference>
<dbReference type="RefSeq" id="WP_145446985.1">
    <property type="nucleotide sequence ID" value="NZ_CP036280.1"/>
</dbReference>
<accession>A0A518C0S3</accession>
<evidence type="ECO:0000313" key="2">
    <source>
        <dbReference type="EMBL" id="QDU72829.1"/>
    </source>
</evidence>
<proteinExistence type="predicted"/>
<reference evidence="2 3" key="1">
    <citation type="submission" date="2019-02" db="EMBL/GenBank/DDBJ databases">
        <title>Deep-cultivation of Planctomycetes and their phenomic and genomic characterization uncovers novel biology.</title>
        <authorList>
            <person name="Wiegand S."/>
            <person name="Jogler M."/>
            <person name="Boedeker C."/>
            <person name="Pinto D."/>
            <person name="Vollmers J."/>
            <person name="Rivas-Marin E."/>
            <person name="Kohn T."/>
            <person name="Peeters S.H."/>
            <person name="Heuer A."/>
            <person name="Rast P."/>
            <person name="Oberbeckmann S."/>
            <person name="Bunk B."/>
            <person name="Jeske O."/>
            <person name="Meyerdierks A."/>
            <person name="Storesund J.E."/>
            <person name="Kallscheuer N."/>
            <person name="Luecker S."/>
            <person name="Lage O.M."/>
            <person name="Pohl T."/>
            <person name="Merkel B.J."/>
            <person name="Hornburger P."/>
            <person name="Mueller R.-W."/>
            <person name="Bruemmer F."/>
            <person name="Labrenz M."/>
            <person name="Spormann A.M."/>
            <person name="Op den Camp H."/>
            <person name="Overmann J."/>
            <person name="Amann R."/>
            <person name="Jetten M.S.M."/>
            <person name="Mascher T."/>
            <person name="Medema M.H."/>
            <person name="Devos D.P."/>
            <person name="Kaster A.-K."/>
            <person name="Ovreas L."/>
            <person name="Rohde M."/>
            <person name="Galperin M.Y."/>
            <person name="Jogler C."/>
        </authorList>
    </citation>
    <scope>NUCLEOTIDE SEQUENCE [LARGE SCALE GENOMIC DNA]</scope>
    <source>
        <strain evidence="2 3">Pan265</strain>
    </source>
</reference>
<name>A0A518C0S3_9BACT</name>
<dbReference type="Gene3D" id="1.10.1330.10">
    <property type="entry name" value="Dockerin domain"/>
    <property type="match status" value="1"/>
</dbReference>
<keyword evidence="3" id="KW-1185">Reference proteome</keyword>
<evidence type="ECO:0000313" key="3">
    <source>
        <dbReference type="Proteomes" id="UP000320386"/>
    </source>
</evidence>
<gene>
    <name evidence="2" type="ORF">Pan265_27040</name>
</gene>
<dbReference type="AlphaFoldDB" id="A0A518C0S3"/>
<dbReference type="KEGG" id="mcad:Pan265_27040"/>